<dbReference type="PANTHER" id="PTHR46534:SF1">
    <property type="entry name" value="IGGFC-BINDING PROTEIN N-TERMINAL DOMAIN-CONTAINING PROTEIN"/>
    <property type="match status" value="1"/>
</dbReference>
<dbReference type="PROSITE" id="PS00010">
    <property type="entry name" value="ASX_HYDROXYL"/>
    <property type="match status" value="2"/>
</dbReference>
<dbReference type="EnsemblMetazoa" id="XM_020007147.1">
    <property type="protein sequence ID" value="XP_019862706.1"/>
    <property type="gene ID" value="LOC105315761"/>
</dbReference>
<dbReference type="SMART" id="SM00181">
    <property type="entry name" value="EGF"/>
    <property type="match status" value="3"/>
</dbReference>
<evidence type="ECO:0000313" key="6">
    <source>
        <dbReference type="EnsemblMetazoa" id="XP_019862706.1"/>
    </source>
</evidence>
<dbReference type="GeneID" id="105315761"/>
<dbReference type="FunFam" id="2.10.25.10:FF:000240">
    <property type="entry name" value="Vitamin K-dependent protein S"/>
    <property type="match status" value="2"/>
</dbReference>
<evidence type="ECO:0000259" key="5">
    <source>
        <dbReference type="PROSITE" id="PS50026"/>
    </source>
</evidence>
<evidence type="ECO:0000256" key="1">
    <source>
        <dbReference type="ARBA" id="ARBA00022536"/>
    </source>
</evidence>
<dbReference type="KEGG" id="aqu:105315761"/>
<dbReference type="Gene3D" id="2.10.25.10">
    <property type="entry name" value="Laminin"/>
    <property type="match status" value="3"/>
</dbReference>
<dbReference type="InterPro" id="IPR018097">
    <property type="entry name" value="EGF_Ca-bd_CS"/>
</dbReference>
<dbReference type="InterPro" id="IPR000152">
    <property type="entry name" value="EGF-type_Asp/Asn_hydroxyl_site"/>
</dbReference>
<reference evidence="7" key="1">
    <citation type="journal article" date="2010" name="Nature">
        <title>The Amphimedon queenslandica genome and the evolution of animal complexity.</title>
        <authorList>
            <person name="Srivastava M."/>
            <person name="Simakov O."/>
            <person name="Chapman J."/>
            <person name="Fahey B."/>
            <person name="Gauthier M.E."/>
            <person name="Mitros T."/>
            <person name="Richards G.S."/>
            <person name="Conaco C."/>
            <person name="Dacre M."/>
            <person name="Hellsten U."/>
            <person name="Larroux C."/>
            <person name="Putnam N.H."/>
            <person name="Stanke M."/>
            <person name="Adamska M."/>
            <person name="Darling A."/>
            <person name="Degnan S.M."/>
            <person name="Oakley T.H."/>
            <person name="Plachetzki D.C."/>
            <person name="Zhai Y."/>
            <person name="Adamski M."/>
            <person name="Calcino A."/>
            <person name="Cummins S.F."/>
            <person name="Goodstein D.M."/>
            <person name="Harris C."/>
            <person name="Jackson D.J."/>
            <person name="Leys S.P."/>
            <person name="Shu S."/>
            <person name="Woodcroft B.J."/>
            <person name="Vervoort M."/>
            <person name="Kosik K.S."/>
            <person name="Manning G."/>
            <person name="Degnan B.M."/>
            <person name="Rokhsar D.S."/>
        </authorList>
    </citation>
    <scope>NUCLEOTIDE SEQUENCE [LARGE SCALE GENOMIC DNA]</scope>
</reference>
<keyword evidence="1 4" id="KW-0245">EGF-like domain</keyword>
<dbReference type="Pfam" id="PF17517">
    <property type="entry name" value="IgGFc_binding"/>
    <property type="match status" value="1"/>
</dbReference>
<protein>
    <recommendedName>
        <fullName evidence="5">EGF-like domain-containing protein</fullName>
    </recommendedName>
</protein>
<evidence type="ECO:0000256" key="4">
    <source>
        <dbReference type="PROSITE-ProRule" id="PRU00076"/>
    </source>
</evidence>
<evidence type="ECO:0000256" key="2">
    <source>
        <dbReference type="ARBA" id="ARBA00022737"/>
    </source>
</evidence>
<dbReference type="PANTHER" id="PTHR46534">
    <property type="entry name" value="IGGFC_BINDING DOMAIN-CONTAINING PROTEIN"/>
    <property type="match status" value="1"/>
</dbReference>
<keyword evidence="7" id="KW-1185">Reference proteome</keyword>
<dbReference type="PROSITE" id="PS01186">
    <property type="entry name" value="EGF_2"/>
    <property type="match status" value="2"/>
</dbReference>
<dbReference type="SUPFAM" id="SSF57184">
    <property type="entry name" value="Growth factor receptor domain"/>
    <property type="match status" value="1"/>
</dbReference>
<dbReference type="Pfam" id="PF14670">
    <property type="entry name" value="FXa_inhibition"/>
    <property type="match status" value="1"/>
</dbReference>
<dbReference type="InterPro" id="IPR001881">
    <property type="entry name" value="EGF-like_Ca-bd_dom"/>
</dbReference>
<evidence type="ECO:0000313" key="7">
    <source>
        <dbReference type="Proteomes" id="UP000007879"/>
    </source>
</evidence>
<dbReference type="PROSITE" id="PS50026">
    <property type="entry name" value="EGF_3"/>
    <property type="match status" value="2"/>
</dbReference>
<dbReference type="InterPro" id="IPR009030">
    <property type="entry name" value="Growth_fac_rcpt_cys_sf"/>
</dbReference>
<keyword evidence="3 4" id="KW-1015">Disulfide bond</keyword>
<proteinExistence type="predicted"/>
<dbReference type="GO" id="GO:0005509">
    <property type="term" value="F:calcium ion binding"/>
    <property type="evidence" value="ECO:0007669"/>
    <property type="project" value="InterPro"/>
</dbReference>
<dbReference type="Proteomes" id="UP000007879">
    <property type="component" value="Unassembled WGS sequence"/>
</dbReference>
<dbReference type="RefSeq" id="XP_019862706.1">
    <property type="nucleotide sequence ID" value="XM_020007147.1"/>
</dbReference>
<organism evidence="6 7">
    <name type="scientific">Amphimedon queenslandica</name>
    <name type="common">Sponge</name>
    <dbReference type="NCBI Taxonomy" id="400682"/>
    <lineage>
        <taxon>Eukaryota</taxon>
        <taxon>Metazoa</taxon>
        <taxon>Porifera</taxon>
        <taxon>Demospongiae</taxon>
        <taxon>Heteroscleromorpha</taxon>
        <taxon>Haplosclerida</taxon>
        <taxon>Niphatidae</taxon>
        <taxon>Amphimedon</taxon>
    </lineage>
</organism>
<feature type="domain" description="EGF-like" evidence="5">
    <location>
        <begin position="406"/>
        <end position="445"/>
    </location>
</feature>
<feature type="disulfide bond" evidence="4">
    <location>
        <begin position="410"/>
        <end position="420"/>
    </location>
</feature>
<dbReference type="SMART" id="SM00179">
    <property type="entry name" value="EGF_CA"/>
    <property type="match status" value="3"/>
</dbReference>
<keyword evidence="2" id="KW-0677">Repeat</keyword>
<dbReference type="PROSITE" id="PS01187">
    <property type="entry name" value="EGF_CA"/>
    <property type="match status" value="2"/>
</dbReference>
<dbReference type="InterPro" id="IPR035234">
    <property type="entry name" value="IgGFc-bd_N"/>
</dbReference>
<sequence length="557" mass="60014">MAYPHQNLNLSEYQYYAVSTGTLVSTALSEVLLVGNEDNTTVTVVPTQSVSVPIDIQTNSNNKTVTAGSSFNFTIHRMQTFLFGALGHDISGTSIVSNKPLTVISGHECSNVPLVPSCQHIAEQILPTVIWGREFLLTPYATRSHGPYFKVVAALGDTSLNFTCSASGGNNFYLQNAGDVTTFYSSSSYCSIISDKPVLVTQLGPSQSSGSGNGDPVISLIPPIELHQQNITLVIPGFSSITNNYINIATTTKGSLYINGQLQLVTWNNIYNNMSSIIGYGTQIPFNTISTSSSYTISMQTGFTALVYGFGSSHGYSYSAGINLTGSDPCLSNNGGCDQLCTSTFGSYACSCHPGFSLDLNGYNCSDIDECADSDCEHTCMNTIGSYSCLCNDGYSLDTNNRNCSDIDECTDYNDCEHICVNTIGNYSCLCHNGYNLDANNRNCSEPTSYATEFKVGFLRQFSSSSIMKMLVYTMSQEPVQFTISSASSYGFSYTGATNISSPNLVSIPSNLQVRETSYSYRNVGLYVKSISDVPISIVLIGHTNAPRSTYLALPCI</sequence>
<dbReference type="AlphaFoldDB" id="A0AAN0JZQ1"/>
<dbReference type="CDD" id="cd00054">
    <property type="entry name" value="EGF_CA"/>
    <property type="match status" value="2"/>
</dbReference>
<reference evidence="6" key="2">
    <citation type="submission" date="2024-06" db="UniProtKB">
        <authorList>
            <consortium name="EnsemblMetazoa"/>
        </authorList>
    </citation>
    <scope>IDENTIFICATION</scope>
</reference>
<dbReference type="InterPro" id="IPR049883">
    <property type="entry name" value="NOTCH1_EGF-like"/>
</dbReference>
<dbReference type="Pfam" id="PF07645">
    <property type="entry name" value="EGF_CA"/>
    <property type="match status" value="2"/>
</dbReference>
<feature type="domain" description="EGF-like" evidence="5">
    <location>
        <begin position="367"/>
        <end position="405"/>
    </location>
</feature>
<evidence type="ECO:0000256" key="3">
    <source>
        <dbReference type="ARBA" id="ARBA00023157"/>
    </source>
</evidence>
<comment type="caution">
    <text evidence="4">Lacks conserved residue(s) required for the propagation of feature annotation.</text>
</comment>
<dbReference type="InterPro" id="IPR000742">
    <property type="entry name" value="EGF"/>
</dbReference>
<accession>A0AAN0JZQ1</accession>
<name>A0AAN0JZQ1_AMPQE</name>